<sequence length="252" mass="28061">MKKLFYSGLCLMWFSTAACAHFQELIPSEDVVTEGGPVTLDLIFTHPMDRGPTMDMEKPKRFGVKRGDKIIDLSSRLEERKIDGKRAWRAKDEITEPGASLYFVEPQPYWEPAEKKYIVHYAKVLVDGFASGEDWDSMVGLPVEIEPLTRPTGLWTGNVFTGVVLKNGKPVPNAEIEVEYVNDGSVKVPNPTFVTQVLKADSNGTFSYAMPRAGWWGFAALTEGDEKMKRPDGSLAPVEVGGLIWVKATDMK</sequence>
<proteinExistence type="predicted"/>
<gene>
    <name evidence="2" type="ORF">BALG_01589</name>
</gene>
<dbReference type="EMBL" id="EQ999546">
    <property type="protein sequence ID" value="EEZ31469.1"/>
    <property type="molecule type" value="Genomic_DNA"/>
</dbReference>
<dbReference type="PROSITE" id="PS51257">
    <property type="entry name" value="PROKAR_LIPOPROTEIN"/>
    <property type="match status" value="1"/>
</dbReference>
<keyword evidence="1" id="KW-0732">Signal</keyword>
<organism evidence="2">
    <name type="scientific">Brucella pinnipedialis M292/94/1</name>
    <dbReference type="NCBI Taxonomy" id="520462"/>
    <lineage>
        <taxon>Bacteria</taxon>
        <taxon>Pseudomonadati</taxon>
        <taxon>Pseudomonadota</taxon>
        <taxon>Alphaproteobacteria</taxon>
        <taxon>Hyphomicrobiales</taxon>
        <taxon>Brucellaceae</taxon>
        <taxon>Brucella/Ochrobactrum group</taxon>
        <taxon>Brucella</taxon>
    </lineage>
</organism>
<feature type="signal peptide" evidence="1">
    <location>
        <begin position="1"/>
        <end position="20"/>
    </location>
</feature>
<dbReference type="HOGENOM" id="CLU_058596_1_1_5"/>
<feature type="chain" id="PRO_5002389097" evidence="1">
    <location>
        <begin position="21"/>
        <end position="252"/>
    </location>
</feature>
<protein>
    <submittedName>
        <fullName evidence="2">ABC cobalt transporter</fullName>
    </submittedName>
</protein>
<dbReference type="AlphaFoldDB" id="A0A0E1X5B1"/>
<accession>A0A0E1X5B1</accession>
<dbReference type="RefSeq" id="WP_002964476.1">
    <property type="nucleotide sequence ID" value="NZ_EQ999546.1"/>
</dbReference>
<dbReference type="Pfam" id="PF10670">
    <property type="entry name" value="DUF4198"/>
    <property type="match status" value="1"/>
</dbReference>
<dbReference type="GeneID" id="93016328"/>
<dbReference type="InterPro" id="IPR019613">
    <property type="entry name" value="DUF4198"/>
</dbReference>
<evidence type="ECO:0000313" key="2">
    <source>
        <dbReference type="EMBL" id="EEZ31469.1"/>
    </source>
</evidence>
<evidence type="ECO:0000256" key="1">
    <source>
        <dbReference type="SAM" id="SignalP"/>
    </source>
</evidence>
<reference evidence="2" key="1">
    <citation type="submission" date="2009-01" db="EMBL/GenBank/DDBJ databases">
        <title>The Genome Sequence of Brucella pinnipedialis M292/94/1.</title>
        <authorList>
            <consortium name="The Broad Institute Genome Sequencing Platform"/>
            <person name="Ward D."/>
            <person name="Young S.K."/>
            <person name="Kodira C.D."/>
            <person name="Zeng Q."/>
            <person name="Koehrsen M."/>
            <person name="Alvarado L."/>
            <person name="Berlin A."/>
            <person name="Borenstein D."/>
            <person name="Chen Z."/>
            <person name="Engels R."/>
            <person name="Freedman E."/>
            <person name="Gellesch M."/>
            <person name="Goldberg J."/>
            <person name="Griggs A."/>
            <person name="Gujja S."/>
            <person name="Heiman D."/>
            <person name="Hepburn T."/>
            <person name="Howarth C."/>
            <person name="Jen D."/>
            <person name="Larson L."/>
            <person name="Lewis B."/>
            <person name="Mehta T."/>
            <person name="Park D."/>
            <person name="Pearson M."/>
            <person name="Roberts A."/>
            <person name="Saif S."/>
            <person name="Shea T."/>
            <person name="Shenoy N."/>
            <person name="Sisk P."/>
            <person name="Stolte C."/>
            <person name="Sykes S."/>
            <person name="Walk T."/>
            <person name="White J."/>
            <person name="Yandava C."/>
            <person name="Whatmore A.M."/>
            <person name="Perrett L.L."/>
            <person name="O'Callaghan D."/>
            <person name="Nusbaum C."/>
            <person name="Galagan J."/>
            <person name="Birren B."/>
        </authorList>
    </citation>
    <scope>NUCLEOTIDE SEQUENCE [LARGE SCALE GENOMIC DNA]</scope>
    <source>
        <strain evidence="2">M292/94/1</strain>
    </source>
</reference>
<dbReference type="Proteomes" id="UP000004659">
    <property type="component" value="Unassembled WGS sequence"/>
</dbReference>
<name>A0A0E1X5B1_9HYPH</name>